<evidence type="ECO:0000313" key="1">
    <source>
        <dbReference type="EMBL" id="CAD8065092.1"/>
    </source>
</evidence>
<dbReference type="EMBL" id="CAJJDN010000020">
    <property type="protein sequence ID" value="CAD8065092.1"/>
    <property type="molecule type" value="Genomic_DNA"/>
</dbReference>
<dbReference type="Proteomes" id="UP000692954">
    <property type="component" value="Unassembled WGS sequence"/>
</dbReference>
<evidence type="ECO:0000313" key="2">
    <source>
        <dbReference type="Proteomes" id="UP000692954"/>
    </source>
</evidence>
<accession>A0A8S1LGE6</accession>
<name>A0A8S1LGE6_9CILI</name>
<keyword evidence="2" id="KW-1185">Reference proteome</keyword>
<sequence>MIKKEKELHMNRTHFFQKNKSMNQFIKYNNIQKLRVANSSNQLCQQYQYQKENNYQEEVIIKFRYMNNRNLISIDIIKNGLQCNCFRKRKQCFN</sequence>
<gene>
    <name evidence="1" type="ORF">PSON_ATCC_30995.1.T0200033</name>
</gene>
<proteinExistence type="predicted"/>
<dbReference type="AlphaFoldDB" id="A0A8S1LGE6"/>
<protein>
    <submittedName>
        <fullName evidence="1">Uncharacterized protein</fullName>
    </submittedName>
</protein>
<comment type="caution">
    <text evidence="1">The sequence shown here is derived from an EMBL/GenBank/DDBJ whole genome shotgun (WGS) entry which is preliminary data.</text>
</comment>
<organism evidence="1 2">
    <name type="scientific">Paramecium sonneborni</name>
    <dbReference type="NCBI Taxonomy" id="65129"/>
    <lineage>
        <taxon>Eukaryota</taxon>
        <taxon>Sar</taxon>
        <taxon>Alveolata</taxon>
        <taxon>Ciliophora</taxon>
        <taxon>Intramacronucleata</taxon>
        <taxon>Oligohymenophorea</taxon>
        <taxon>Peniculida</taxon>
        <taxon>Parameciidae</taxon>
        <taxon>Paramecium</taxon>
    </lineage>
</organism>
<reference evidence="1" key="1">
    <citation type="submission" date="2021-01" db="EMBL/GenBank/DDBJ databases">
        <authorList>
            <consortium name="Genoscope - CEA"/>
            <person name="William W."/>
        </authorList>
    </citation>
    <scope>NUCLEOTIDE SEQUENCE</scope>
</reference>